<dbReference type="Gene3D" id="1.10.510.10">
    <property type="entry name" value="Transferase(Phosphotransferase) domain 1"/>
    <property type="match status" value="3"/>
</dbReference>
<keyword evidence="2 3" id="KW-0067">ATP-binding</keyword>
<evidence type="ECO:0000259" key="5">
    <source>
        <dbReference type="PROSITE" id="PS50011"/>
    </source>
</evidence>
<name>A0AAD2CUH8_9STRA</name>
<dbReference type="EMBL" id="CAKOGP040001224">
    <property type="protein sequence ID" value="CAJ1944531.1"/>
    <property type="molecule type" value="Genomic_DNA"/>
</dbReference>
<dbReference type="Pfam" id="PF00069">
    <property type="entry name" value="Pkinase"/>
    <property type="match status" value="3"/>
</dbReference>
<dbReference type="InterPro" id="IPR000719">
    <property type="entry name" value="Prot_kinase_dom"/>
</dbReference>
<dbReference type="InterPro" id="IPR011009">
    <property type="entry name" value="Kinase-like_dom_sf"/>
</dbReference>
<dbReference type="Proteomes" id="UP001295423">
    <property type="component" value="Unassembled WGS sequence"/>
</dbReference>
<dbReference type="PROSITE" id="PS00107">
    <property type="entry name" value="PROTEIN_KINASE_ATP"/>
    <property type="match status" value="3"/>
</dbReference>
<sequence length="1201" mass="135609">MGCGQSKEEANLQNEAAKFLEQPNQNNFANSKPVLHGQPQAPIIHPARSPPQPRPPRTSDQKLPAQTKPSDSKEYPSLAQTRPSGNNAYVSPSEYESPSQTRPSQDNGFGSPQPRGGKSYKPPISSNELASQGSIDSEQIAANIQDAATPTAGVKGFRDESGARRSTERFKDHKPAAKPKRTRTKSNARPSPIESEIAQPAVPTRVSAHLPADIVIEEAKDGETFEQVYRTGKQLGDGAFSKVVLGTHRLYEIDFAVKMIDRKKMHWGGRDALKDEIDNLRKLKQAPNVVKFQDVFYEESVCYLIVELLPGGELFGRIIEKGTFSEREARDASKCVLSALHYMHSRRIAHRDMKPENLLLVDTAATNLVKLSDFGFAKAVETRNSCRTLCGTPGYMAPEVLERWPAYDVTCDMWGFGVILFLLLGGYLPFDPTASNDVNAVFERTRNGQYQFYPQRWQNISHMAKDLVARCLNTNPMRRMTSHRAMEHPWILAGEEISKTKIDTKRLRESIAKTRPQKATKGASKPKKNRVKDLQDDFTVYMDKRKKDSIVSHMTGAHKTIATAATAFKEEGGSGQSIDSFYTKGKMLGKGAFAQVYRARHNRTGQYYAIKEVDLSRLNPKELKTLNEEITVLKFVRGGPGIIRLFDVFREPQKYHLVMEEMTGGDLLNRILEKEVYTENEARDCCRHFFEAVKYCHRKRIAHRDIKLDNLLLVEKGNEATLKLADFGFSRKCRSVGLTTMCGTPNYMAPEVFDLQPGGYDFRCDMWSVGVVVYCLLGGYLPFEGDIKRIKRKVLSGSYKFHTDYWKNVSTPAKELIARMLELNPKKRISAEQALRCEWMGLDEDQLTTNDLSSTQEKFKGSDKLKALEKRILAAGRDRIDEEEEKFAEGYELLQQIGHGEFAEIHIAIQRKSNDVVAVKKVCRRTLVPSDVIALDDEIAVMRAIVESTHVIRLREVYEDSDYTHIVMDRINGTVLIEKLVEKKRFPEAEAKAIVCNLLVGVKHCHDKRIAIRNLKLESLLLPDDDPTNVKITDFECSKVVPFPNSLRTQCGTQEYVAPEVLENRPAYDVSCDMWTVGVIVFIMLGGYYPFRGKKEIDVLKKVRYGEFKFHDKYWKGISENAKDLINRMMTVDPEKRITAADALISKWINSDGFMDISTQNGELDELGDSFSEISRGVRSTQSSQLLMAMNKKDLSAVPEG</sequence>
<dbReference type="GO" id="GO:0004672">
    <property type="term" value="F:protein kinase activity"/>
    <property type="evidence" value="ECO:0007669"/>
    <property type="project" value="InterPro"/>
</dbReference>
<feature type="compositionally biased region" description="Basic residues" evidence="4">
    <location>
        <begin position="176"/>
        <end position="186"/>
    </location>
</feature>
<dbReference type="FunFam" id="1.10.510.10:FF:000571">
    <property type="entry name" value="Maternal embryonic leucine zipper kinase"/>
    <property type="match status" value="3"/>
</dbReference>
<proteinExistence type="predicted"/>
<reference evidence="6" key="1">
    <citation type="submission" date="2023-08" db="EMBL/GenBank/DDBJ databases">
        <authorList>
            <person name="Audoor S."/>
            <person name="Bilcke G."/>
        </authorList>
    </citation>
    <scope>NUCLEOTIDE SEQUENCE</scope>
</reference>
<gene>
    <name evidence="6" type="ORF">CYCCA115_LOCUS8934</name>
</gene>
<dbReference type="CDD" id="cd05117">
    <property type="entry name" value="STKc_CAMK"/>
    <property type="match status" value="3"/>
</dbReference>
<dbReference type="PROSITE" id="PS00108">
    <property type="entry name" value="PROTEIN_KINASE_ST"/>
    <property type="match status" value="2"/>
</dbReference>
<feature type="region of interest" description="Disordered" evidence="4">
    <location>
        <begin position="1"/>
        <end position="195"/>
    </location>
</feature>
<dbReference type="AlphaFoldDB" id="A0AAD2CUH8"/>
<evidence type="ECO:0000256" key="2">
    <source>
        <dbReference type="ARBA" id="ARBA00022840"/>
    </source>
</evidence>
<feature type="compositionally biased region" description="Basic and acidic residues" evidence="4">
    <location>
        <begin position="156"/>
        <end position="175"/>
    </location>
</feature>
<feature type="binding site" evidence="3">
    <location>
        <position position="611"/>
    </location>
    <ligand>
        <name>ATP</name>
        <dbReference type="ChEBI" id="CHEBI:30616"/>
    </ligand>
</feature>
<feature type="region of interest" description="Disordered" evidence="4">
    <location>
        <begin position="511"/>
        <end position="530"/>
    </location>
</feature>
<dbReference type="InterPro" id="IPR008271">
    <property type="entry name" value="Ser/Thr_kinase_AS"/>
</dbReference>
<dbReference type="SUPFAM" id="SSF56112">
    <property type="entry name" value="Protein kinase-like (PK-like)"/>
    <property type="match status" value="3"/>
</dbReference>
<feature type="compositionally biased region" description="Polar residues" evidence="4">
    <location>
        <begin position="78"/>
        <end position="110"/>
    </location>
</feature>
<evidence type="ECO:0000256" key="1">
    <source>
        <dbReference type="ARBA" id="ARBA00022741"/>
    </source>
</evidence>
<evidence type="ECO:0000256" key="3">
    <source>
        <dbReference type="PROSITE-ProRule" id="PRU10141"/>
    </source>
</evidence>
<dbReference type="SMART" id="SM00220">
    <property type="entry name" value="S_TKc"/>
    <property type="match status" value="3"/>
</dbReference>
<comment type="caution">
    <text evidence="6">The sequence shown here is derived from an EMBL/GenBank/DDBJ whole genome shotgun (WGS) entry which is preliminary data.</text>
</comment>
<dbReference type="GO" id="GO:0005524">
    <property type="term" value="F:ATP binding"/>
    <property type="evidence" value="ECO:0007669"/>
    <property type="project" value="UniProtKB-UniRule"/>
</dbReference>
<keyword evidence="7" id="KW-1185">Reference proteome</keyword>
<evidence type="ECO:0000256" key="4">
    <source>
        <dbReference type="SAM" id="MobiDB-lite"/>
    </source>
</evidence>
<keyword evidence="1 3" id="KW-0547">Nucleotide-binding</keyword>
<dbReference type="PANTHER" id="PTHR24347">
    <property type="entry name" value="SERINE/THREONINE-PROTEIN KINASE"/>
    <property type="match status" value="1"/>
</dbReference>
<protein>
    <recommendedName>
        <fullName evidence="5">Protein kinase domain-containing protein</fullName>
    </recommendedName>
</protein>
<dbReference type="PROSITE" id="PS50011">
    <property type="entry name" value="PROTEIN_KINASE_DOM"/>
    <property type="match status" value="3"/>
</dbReference>
<feature type="binding site" evidence="3">
    <location>
        <position position="258"/>
    </location>
    <ligand>
        <name>ATP</name>
        <dbReference type="ChEBI" id="CHEBI:30616"/>
    </ligand>
</feature>
<feature type="binding site" evidence="3">
    <location>
        <position position="921"/>
    </location>
    <ligand>
        <name>ATP</name>
        <dbReference type="ChEBI" id="CHEBI:30616"/>
    </ligand>
</feature>
<feature type="domain" description="Protein kinase" evidence="5">
    <location>
        <begin position="891"/>
        <end position="1149"/>
    </location>
</feature>
<evidence type="ECO:0000313" key="7">
    <source>
        <dbReference type="Proteomes" id="UP001295423"/>
    </source>
</evidence>
<feature type="domain" description="Protein kinase" evidence="5">
    <location>
        <begin position="582"/>
        <end position="840"/>
    </location>
</feature>
<organism evidence="6 7">
    <name type="scientific">Cylindrotheca closterium</name>
    <dbReference type="NCBI Taxonomy" id="2856"/>
    <lineage>
        <taxon>Eukaryota</taxon>
        <taxon>Sar</taxon>
        <taxon>Stramenopiles</taxon>
        <taxon>Ochrophyta</taxon>
        <taxon>Bacillariophyta</taxon>
        <taxon>Bacillariophyceae</taxon>
        <taxon>Bacillariophycidae</taxon>
        <taxon>Bacillariales</taxon>
        <taxon>Bacillariaceae</taxon>
        <taxon>Cylindrotheca</taxon>
    </lineage>
</organism>
<evidence type="ECO:0000313" key="6">
    <source>
        <dbReference type="EMBL" id="CAJ1944531.1"/>
    </source>
</evidence>
<feature type="compositionally biased region" description="Polar residues" evidence="4">
    <location>
        <begin position="124"/>
        <end position="148"/>
    </location>
</feature>
<feature type="compositionally biased region" description="Basic and acidic residues" evidence="4">
    <location>
        <begin position="1"/>
        <end position="10"/>
    </location>
</feature>
<dbReference type="InterPro" id="IPR017441">
    <property type="entry name" value="Protein_kinase_ATP_BS"/>
</dbReference>
<accession>A0AAD2CUH8</accession>
<feature type="domain" description="Protein kinase" evidence="5">
    <location>
        <begin position="229"/>
        <end position="491"/>
    </location>
</feature>